<name>A0A9N9TCX7_PHYSR</name>
<dbReference type="InterPro" id="IPR036398">
    <property type="entry name" value="CA_dom_sf"/>
</dbReference>
<keyword evidence="11" id="KW-1185">Reference proteome</keyword>
<dbReference type="PANTHER" id="PTHR18952:SF141">
    <property type="entry name" value="CARBONIC ANHYDRASE"/>
    <property type="match status" value="1"/>
</dbReference>
<comment type="similarity">
    <text evidence="2 8">Belongs to the alpha-carbonic anhydrase family.</text>
</comment>
<proteinExistence type="inferred from homology"/>
<protein>
    <recommendedName>
        <fullName evidence="3 8">Carbonic anhydrase</fullName>
        <ecNumber evidence="3 8">4.2.1.1</ecNumber>
    </recommendedName>
</protein>
<dbReference type="GO" id="GO:0005737">
    <property type="term" value="C:cytoplasm"/>
    <property type="evidence" value="ECO:0007669"/>
    <property type="project" value="TreeGrafter"/>
</dbReference>
<keyword evidence="6 8" id="KW-0456">Lyase</keyword>
<dbReference type="InterPro" id="IPR023561">
    <property type="entry name" value="Carbonic_anhydrase_a-class"/>
</dbReference>
<sequence>MTLDWGYGSKNGPQTWTSHFPDAAGERQSPIDIKPVDVKILNTNKKLHWKYETENLAEISNTGANWKVDVKGKGSELAGGPLLYEYVLNQFHCHWGESNDKGSEHTINGQHFAGELHLVHWNSAKYSSIEEAARNPDGLCVLGVFLKPGKKHEELDKVVRQLNKIQYKNQCCRILESVDPSNFLPENSGYYTYHGSLTTPPCLECVVWIIFKEPVEVSTEQLEAFRNLKSFCKEEKYCDEYDGFVKRNFRPTLPVGQREVKECRQ</sequence>
<dbReference type="Proteomes" id="UP001153712">
    <property type="component" value="Chromosome 11"/>
</dbReference>
<comment type="cofactor">
    <cofactor evidence="1 8">
        <name>Zn(2+)</name>
        <dbReference type="ChEBI" id="CHEBI:29105"/>
    </cofactor>
</comment>
<evidence type="ECO:0000313" key="11">
    <source>
        <dbReference type="Proteomes" id="UP001153712"/>
    </source>
</evidence>
<evidence type="ECO:0000256" key="5">
    <source>
        <dbReference type="ARBA" id="ARBA00022833"/>
    </source>
</evidence>
<dbReference type="SUPFAM" id="SSF51069">
    <property type="entry name" value="Carbonic anhydrase"/>
    <property type="match status" value="1"/>
</dbReference>
<evidence type="ECO:0000259" key="9">
    <source>
        <dbReference type="PROSITE" id="PS51144"/>
    </source>
</evidence>
<dbReference type="EC" id="4.2.1.1" evidence="3 8"/>
<dbReference type="OrthoDB" id="429145at2759"/>
<dbReference type="PROSITE" id="PS51144">
    <property type="entry name" value="ALPHA_CA_2"/>
    <property type="match status" value="1"/>
</dbReference>
<dbReference type="Gene3D" id="3.10.200.10">
    <property type="entry name" value="Alpha carbonic anhydrase"/>
    <property type="match status" value="1"/>
</dbReference>
<dbReference type="InterPro" id="IPR001148">
    <property type="entry name" value="CA_dom"/>
</dbReference>
<evidence type="ECO:0000256" key="8">
    <source>
        <dbReference type="RuleBase" id="RU367011"/>
    </source>
</evidence>
<dbReference type="SMART" id="SM01057">
    <property type="entry name" value="Carb_anhydrase"/>
    <property type="match status" value="1"/>
</dbReference>
<comment type="catalytic activity">
    <reaction evidence="7 8">
        <text>hydrogencarbonate + H(+) = CO2 + H2O</text>
        <dbReference type="Rhea" id="RHEA:10748"/>
        <dbReference type="ChEBI" id="CHEBI:15377"/>
        <dbReference type="ChEBI" id="CHEBI:15378"/>
        <dbReference type="ChEBI" id="CHEBI:16526"/>
        <dbReference type="ChEBI" id="CHEBI:17544"/>
        <dbReference type="EC" id="4.2.1.1"/>
    </reaction>
</comment>
<evidence type="ECO:0000313" key="10">
    <source>
        <dbReference type="EMBL" id="CAG9855671.1"/>
    </source>
</evidence>
<organism evidence="10 11">
    <name type="scientific">Phyllotreta striolata</name>
    <name type="common">Striped flea beetle</name>
    <name type="synonym">Crioceris striolata</name>
    <dbReference type="NCBI Taxonomy" id="444603"/>
    <lineage>
        <taxon>Eukaryota</taxon>
        <taxon>Metazoa</taxon>
        <taxon>Ecdysozoa</taxon>
        <taxon>Arthropoda</taxon>
        <taxon>Hexapoda</taxon>
        <taxon>Insecta</taxon>
        <taxon>Pterygota</taxon>
        <taxon>Neoptera</taxon>
        <taxon>Endopterygota</taxon>
        <taxon>Coleoptera</taxon>
        <taxon>Polyphaga</taxon>
        <taxon>Cucujiformia</taxon>
        <taxon>Chrysomeloidea</taxon>
        <taxon>Chrysomelidae</taxon>
        <taxon>Galerucinae</taxon>
        <taxon>Alticini</taxon>
        <taxon>Phyllotreta</taxon>
    </lineage>
</organism>
<comment type="function">
    <text evidence="8">Reversible hydration of carbon dioxide.</text>
</comment>
<evidence type="ECO:0000256" key="3">
    <source>
        <dbReference type="ARBA" id="ARBA00012925"/>
    </source>
</evidence>
<keyword evidence="4 8" id="KW-0479">Metal-binding</keyword>
<dbReference type="PROSITE" id="PS00162">
    <property type="entry name" value="ALPHA_CA_1"/>
    <property type="match status" value="1"/>
</dbReference>
<dbReference type="EMBL" id="OU900104">
    <property type="protein sequence ID" value="CAG9855671.1"/>
    <property type="molecule type" value="Genomic_DNA"/>
</dbReference>
<dbReference type="GO" id="GO:0008270">
    <property type="term" value="F:zinc ion binding"/>
    <property type="evidence" value="ECO:0007669"/>
    <property type="project" value="UniProtKB-UniRule"/>
</dbReference>
<dbReference type="Pfam" id="PF00194">
    <property type="entry name" value="Carb_anhydrase"/>
    <property type="match status" value="1"/>
</dbReference>
<evidence type="ECO:0000256" key="1">
    <source>
        <dbReference type="ARBA" id="ARBA00001947"/>
    </source>
</evidence>
<evidence type="ECO:0000256" key="6">
    <source>
        <dbReference type="ARBA" id="ARBA00023239"/>
    </source>
</evidence>
<dbReference type="GO" id="GO:0004089">
    <property type="term" value="F:carbonate dehydratase activity"/>
    <property type="evidence" value="ECO:0007669"/>
    <property type="project" value="UniProtKB-UniRule"/>
</dbReference>
<evidence type="ECO:0000256" key="2">
    <source>
        <dbReference type="ARBA" id="ARBA00010718"/>
    </source>
</evidence>
<gene>
    <name evidence="10" type="ORF">PHYEVI_LOCUS2117</name>
</gene>
<evidence type="ECO:0000256" key="4">
    <source>
        <dbReference type="ARBA" id="ARBA00022723"/>
    </source>
</evidence>
<accession>A0A9N9TCX7</accession>
<dbReference type="AlphaFoldDB" id="A0A9N9TCX7"/>
<feature type="domain" description="Alpha-carbonic anhydrase" evidence="9">
    <location>
        <begin position="3"/>
        <end position="264"/>
    </location>
</feature>
<keyword evidence="5 8" id="KW-0862">Zinc</keyword>
<dbReference type="PANTHER" id="PTHR18952">
    <property type="entry name" value="CARBONIC ANHYDRASE"/>
    <property type="match status" value="1"/>
</dbReference>
<dbReference type="InterPro" id="IPR018338">
    <property type="entry name" value="Carbonic_anhydrase_a-class_CS"/>
</dbReference>
<reference evidence="10" key="1">
    <citation type="submission" date="2022-01" db="EMBL/GenBank/DDBJ databases">
        <authorList>
            <person name="King R."/>
        </authorList>
    </citation>
    <scope>NUCLEOTIDE SEQUENCE</scope>
</reference>
<evidence type="ECO:0000256" key="7">
    <source>
        <dbReference type="ARBA" id="ARBA00048348"/>
    </source>
</evidence>